<dbReference type="FunFam" id="3.20.20.60:FF:000003">
    <property type="entry name" value="3-methyl-2-oxobutanoate hydroxymethyltransferase"/>
    <property type="match status" value="1"/>
</dbReference>
<dbReference type="PANTHER" id="PTHR20881:SF0">
    <property type="entry name" value="3-METHYL-2-OXOBUTANOATE HYDROXYMETHYLTRANSFERASE"/>
    <property type="match status" value="1"/>
</dbReference>
<protein>
    <recommendedName>
        <fullName evidence="3">3-methyl-2-oxobutanoate hydroxymethyltransferase</fullName>
        <ecNumber evidence="3">2.1.2.11</ecNumber>
    </recommendedName>
</protein>
<dbReference type="SUPFAM" id="SSF51621">
    <property type="entry name" value="Phosphoenolpyruvate/pyruvate domain"/>
    <property type="match status" value="1"/>
</dbReference>
<comment type="pathway">
    <text evidence="1">Cofactor biosynthesis; (R)-pantothenate biosynthesis; (R)-pantoate from 3-methyl-2-oxobutanoate: step 1/2.</text>
</comment>
<keyword evidence="4 5" id="KW-0808">Transferase</keyword>
<gene>
    <name evidence="5" type="primary">panB</name>
    <name evidence="5" type="ORF">SCFA_510011</name>
</gene>
<dbReference type="EMBL" id="CAADRM010000116">
    <property type="protein sequence ID" value="VFU16141.1"/>
    <property type="molecule type" value="Genomic_DNA"/>
</dbReference>
<dbReference type="GO" id="GO:0015940">
    <property type="term" value="P:pantothenate biosynthetic process"/>
    <property type="evidence" value="ECO:0007669"/>
    <property type="project" value="InterPro"/>
</dbReference>
<keyword evidence="5" id="KW-0489">Methyltransferase</keyword>
<evidence type="ECO:0000256" key="4">
    <source>
        <dbReference type="ARBA" id="ARBA00022679"/>
    </source>
</evidence>
<dbReference type="InterPro" id="IPR015813">
    <property type="entry name" value="Pyrv/PenolPyrv_kinase-like_dom"/>
</dbReference>
<dbReference type="InterPro" id="IPR040442">
    <property type="entry name" value="Pyrv_kinase-like_dom_sf"/>
</dbReference>
<dbReference type="InterPro" id="IPR003700">
    <property type="entry name" value="Pantoate_hydroxy_MeTrfase"/>
</dbReference>
<evidence type="ECO:0000313" key="5">
    <source>
        <dbReference type="EMBL" id="VFU16141.1"/>
    </source>
</evidence>
<dbReference type="NCBIfam" id="NF001452">
    <property type="entry name" value="PRK00311.1"/>
    <property type="match status" value="1"/>
</dbReference>
<dbReference type="EC" id="2.1.2.11" evidence="3"/>
<reference evidence="5" key="1">
    <citation type="submission" date="2019-03" db="EMBL/GenBank/DDBJ databases">
        <authorList>
            <person name="Hao L."/>
        </authorList>
    </citation>
    <scope>NUCLEOTIDE SEQUENCE</scope>
</reference>
<sequence>MKQKITIRDIMDKKGRERIVMLTAYDATMARIVDAANVDVILIGDSAGNVMAGGDSTLGVTMDQMVYHTLCVTRTRPGALVISDMPFLSYQASVSEAVRNAGRFLQEAGAQGVKLEGGKRVIEQVRAIVNADIPVMGHLGLTPQSVHAFGGYKVQARGRKAADLLKENALALQDAGVFSLVLECVPASVAKEVTEALDIPTIGIGAGPHCDGQVLVIQDMLGMDKTFKPKFVKHYANLYDIMLGAIQAYASEVREGAFPAQEHCFKD</sequence>
<name>A0A485M2I1_9ZZZZ</name>
<evidence type="ECO:0000256" key="2">
    <source>
        <dbReference type="ARBA" id="ARBA00008676"/>
    </source>
</evidence>
<dbReference type="Pfam" id="PF02548">
    <property type="entry name" value="Pantoate_transf"/>
    <property type="match status" value="1"/>
</dbReference>
<dbReference type="PIRSF" id="PIRSF000388">
    <property type="entry name" value="Pantoate_hydroxy_MeTrfase"/>
    <property type="match status" value="1"/>
</dbReference>
<accession>A0A485M2I1</accession>
<dbReference type="GO" id="GO:0000287">
    <property type="term" value="F:magnesium ion binding"/>
    <property type="evidence" value="ECO:0007669"/>
    <property type="project" value="TreeGrafter"/>
</dbReference>
<organism evidence="5">
    <name type="scientific">anaerobic digester metagenome</name>
    <dbReference type="NCBI Taxonomy" id="1263854"/>
    <lineage>
        <taxon>unclassified sequences</taxon>
        <taxon>metagenomes</taxon>
        <taxon>ecological metagenomes</taxon>
    </lineage>
</organism>
<evidence type="ECO:0000256" key="3">
    <source>
        <dbReference type="ARBA" id="ARBA00012618"/>
    </source>
</evidence>
<dbReference type="GO" id="GO:0032259">
    <property type="term" value="P:methylation"/>
    <property type="evidence" value="ECO:0007669"/>
    <property type="project" value="UniProtKB-KW"/>
</dbReference>
<dbReference type="NCBIfam" id="TIGR00222">
    <property type="entry name" value="panB"/>
    <property type="match status" value="1"/>
</dbReference>
<dbReference type="PANTHER" id="PTHR20881">
    <property type="entry name" value="3-METHYL-2-OXOBUTANOATE HYDROXYMETHYLTRANSFERASE"/>
    <property type="match status" value="1"/>
</dbReference>
<dbReference type="GO" id="GO:0008168">
    <property type="term" value="F:methyltransferase activity"/>
    <property type="evidence" value="ECO:0007669"/>
    <property type="project" value="UniProtKB-KW"/>
</dbReference>
<proteinExistence type="inferred from homology"/>
<dbReference type="Gene3D" id="3.20.20.60">
    <property type="entry name" value="Phosphoenolpyruvate-binding domains"/>
    <property type="match status" value="1"/>
</dbReference>
<dbReference type="CDD" id="cd06557">
    <property type="entry name" value="KPHMT-like"/>
    <property type="match status" value="1"/>
</dbReference>
<dbReference type="GO" id="GO:0003864">
    <property type="term" value="F:3-methyl-2-oxobutanoate hydroxymethyltransferase activity"/>
    <property type="evidence" value="ECO:0007669"/>
    <property type="project" value="UniProtKB-EC"/>
</dbReference>
<dbReference type="AlphaFoldDB" id="A0A485M2I1"/>
<dbReference type="GO" id="GO:0005737">
    <property type="term" value="C:cytoplasm"/>
    <property type="evidence" value="ECO:0007669"/>
    <property type="project" value="TreeGrafter"/>
</dbReference>
<comment type="similarity">
    <text evidence="2">Belongs to the PanB family.</text>
</comment>
<dbReference type="HAMAP" id="MF_00156">
    <property type="entry name" value="PanB"/>
    <property type="match status" value="1"/>
</dbReference>
<evidence type="ECO:0000256" key="1">
    <source>
        <dbReference type="ARBA" id="ARBA00005033"/>
    </source>
</evidence>